<keyword evidence="5 9" id="KW-0671">Queuosine biosynthesis</keyword>
<feature type="domain" description="4Fe-4S ferredoxin-type" evidence="10">
    <location>
        <begin position="186"/>
        <end position="215"/>
    </location>
</feature>
<comment type="subcellular location">
    <subcellularLocation>
        <location evidence="9">Cytoplasm</location>
    </subcellularLocation>
</comment>
<evidence type="ECO:0000256" key="3">
    <source>
        <dbReference type="ARBA" id="ARBA00022694"/>
    </source>
</evidence>
<dbReference type="FunFam" id="3.30.70.20:FF:000017">
    <property type="entry name" value="Epoxyqueuosine reductase"/>
    <property type="match status" value="1"/>
</dbReference>
<reference evidence="11 12" key="1">
    <citation type="submission" date="2020-08" db="EMBL/GenBank/DDBJ databases">
        <title>Genomic Encyclopedia of Type Strains, Phase IV (KMG-IV): sequencing the most valuable type-strain genomes for metagenomic binning, comparative biology and taxonomic classification.</title>
        <authorList>
            <person name="Goeker M."/>
        </authorList>
    </citation>
    <scope>NUCLEOTIDE SEQUENCE [LARGE SCALE GENOMIC DNA]</scope>
    <source>
        <strain evidence="11 12">DSM 22368</strain>
    </source>
</reference>
<name>A0A7X0MUU4_9GAMM</name>
<dbReference type="InParanoid" id="A0A7X0MUU4"/>
<comment type="catalytic activity">
    <reaction evidence="9">
        <text>epoxyqueuosine(34) in tRNA + AH2 = queuosine(34) in tRNA + A + H2O</text>
        <dbReference type="Rhea" id="RHEA:32159"/>
        <dbReference type="Rhea" id="RHEA-COMP:18571"/>
        <dbReference type="Rhea" id="RHEA-COMP:18582"/>
        <dbReference type="ChEBI" id="CHEBI:13193"/>
        <dbReference type="ChEBI" id="CHEBI:15377"/>
        <dbReference type="ChEBI" id="CHEBI:17499"/>
        <dbReference type="ChEBI" id="CHEBI:194431"/>
        <dbReference type="ChEBI" id="CHEBI:194443"/>
        <dbReference type="EC" id="1.17.99.6"/>
    </reaction>
</comment>
<feature type="binding site" evidence="9">
    <location>
        <position position="221"/>
    </location>
    <ligand>
        <name>[4Fe-4S] cluster</name>
        <dbReference type="ChEBI" id="CHEBI:49883"/>
        <label>2</label>
    </ligand>
</feature>
<evidence type="ECO:0000256" key="5">
    <source>
        <dbReference type="ARBA" id="ARBA00022785"/>
    </source>
</evidence>
<sequence length="368" mass="42419">MSNADKLEQLAELIPIWGRELGFQAVGITDTNLHQQEKDLQRWLDKGYQGDMKWMGEHGNKRSRPDELLPGTKRVISARMNYLAPATEPIRVLKDSSKAYVSRYALGRDYHKLIRKRLSQLAKQIEDFIGREHGARAFVDSAPVMERPLAEKAGLGWTGKHTLLINREAGSWFFLGEIFTNLELPLNQEQEKNQCGDCKACLQVCPTDAFPKPYVLDARRCISYLTIEYDGLIPEEFRDPIGNRVFGCDDCQAICPWNKYAQHTHEQDFLPRHKLHDSDLLELFSWNEEEFLQRTAGSPLRRIGYQRWQRNLAIGLGNAKASAEAHSALTEKLPNTDAVLAEHFRWAITQQENPQRRRKRKIKRPDNN</sequence>
<protein>
    <recommendedName>
        <fullName evidence="9">Epoxyqueuosine reductase</fullName>
        <ecNumber evidence="9">1.17.99.6</ecNumber>
    </recommendedName>
    <alternativeName>
        <fullName evidence="9">Queuosine biosynthesis protein QueG</fullName>
    </alternativeName>
</protein>
<proteinExistence type="inferred from homology"/>
<evidence type="ECO:0000256" key="9">
    <source>
        <dbReference type="HAMAP-Rule" id="MF_00916"/>
    </source>
</evidence>
<dbReference type="UniPathway" id="UPA00392"/>
<organism evidence="11 12">
    <name type="scientific">Pseudoteredinibacter isoporae</name>
    <dbReference type="NCBI Taxonomy" id="570281"/>
    <lineage>
        <taxon>Bacteria</taxon>
        <taxon>Pseudomonadati</taxon>
        <taxon>Pseudomonadota</taxon>
        <taxon>Gammaproteobacteria</taxon>
        <taxon>Cellvibrionales</taxon>
        <taxon>Cellvibrionaceae</taxon>
        <taxon>Pseudoteredinibacter</taxon>
    </lineage>
</organism>
<accession>A0A7X0MUU4</accession>
<feature type="binding site" evidence="9">
    <location>
        <position position="223"/>
    </location>
    <ligand>
        <name>cob(II)alamin</name>
        <dbReference type="ChEBI" id="CHEBI:16304"/>
    </ligand>
</feature>
<evidence type="ECO:0000256" key="6">
    <source>
        <dbReference type="ARBA" id="ARBA00023002"/>
    </source>
</evidence>
<comment type="subunit">
    <text evidence="9">Monomer.</text>
</comment>
<dbReference type="SUPFAM" id="SSF54862">
    <property type="entry name" value="4Fe-4S ferredoxins"/>
    <property type="match status" value="1"/>
</dbReference>
<evidence type="ECO:0000256" key="8">
    <source>
        <dbReference type="ARBA" id="ARBA00023014"/>
    </source>
</evidence>
<evidence type="ECO:0000259" key="10">
    <source>
        <dbReference type="PROSITE" id="PS51379"/>
    </source>
</evidence>
<comment type="caution">
    <text evidence="11">The sequence shown here is derived from an EMBL/GenBank/DDBJ whole genome shotgun (WGS) entry which is preliminary data.</text>
</comment>
<dbReference type="Pfam" id="PF08331">
    <property type="entry name" value="QueG_DUF1730"/>
    <property type="match status" value="1"/>
</dbReference>
<feature type="binding site" evidence="9">
    <location>
        <position position="140"/>
    </location>
    <ligand>
        <name>cob(II)alamin</name>
        <dbReference type="ChEBI" id="CHEBI:16304"/>
    </ligand>
</feature>
<evidence type="ECO:0000256" key="7">
    <source>
        <dbReference type="ARBA" id="ARBA00023004"/>
    </source>
</evidence>
<feature type="binding site" evidence="9">
    <location>
        <position position="195"/>
    </location>
    <ligand>
        <name>[4Fe-4S] cluster</name>
        <dbReference type="ChEBI" id="CHEBI:49883"/>
        <label>1</label>
    </ligand>
</feature>
<feature type="binding site" evidence="9">
    <location>
        <position position="251"/>
    </location>
    <ligand>
        <name>[4Fe-4S] cluster</name>
        <dbReference type="ChEBI" id="CHEBI:49883"/>
        <label>2</label>
    </ligand>
</feature>
<dbReference type="AlphaFoldDB" id="A0A7X0MUU4"/>
<feature type="binding site" evidence="9">
    <location>
        <begin position="248"/>
        <end position="249"/>
    </location>
    <ligand>
        <name>cob(II)alamin</name>
        <dbReference type="ChEBI" id="CHEBI:16304"/>
    </ligand>
</feature>
<dbReference type="Gene3D" id="3.30.70.20">
    <property type="match status" value="1"/>
</dbReference>
<keyword evidence="9" id="KW-0846">Cobalamin</keyword>
<keyword evidence="9" id="KW-0170">Cobalt</keyword>
<dbReference type="RefSeq" id="WP_166850572.1">
    <property type="nucleotide sequence ID" value="NZ_JAAONY010000001.1"/>
</dbReference>
<dbReference type="InterPro" id="IPR004453">
    <property type="entry name" value="QueG"/>
</dbReference>
<feature type="binding site" evidence="9">
    <location>
        <position position="255"/>
    </location>
    <ligand>
        <name>[4Fe-4S] cluster</name>
        <dbReference type="ChEBI" id="CHEBI:49883"/>
        <label>1</label>
    </ligand>
</feature>
<dbReference type="FunCoup" id="A0A7X0MUU4">
    <property type="interactions" value="226"/>
</dbReference>
<feature type="binding site" evidence="9">
    <location>
        <position position="175"/>
    </location>
    <ligand>
        <name>cob(II)alamin</name>
        <dbReference type="ChEBI" id="CHEBI:16304"/>
    </ligand>
</feature>
<dbReference type="Pfam" id="PF13484">
    <property type="entry name" value="Fer4_16"/>
    <property type="match status" value="1"/>
</dbReference>
<feature type="binding site" evidence="9">
    <location>
        <position position="198"/>
    </location>
    <ligand>
        <name>[4Fe-4S] cluster</name>
        <dbReference type="ChEBI" id="CHEBI:49883"/>
        <label>1</label>
    </ligand>
</feature>
<comment type="caution">
    <text evidence="9">Lacks conserved residue(s) required for the propagation of feature annotation.</text>
</comment>
<evidence type="ECO:0000256" key="4">
    <source>
        <dbReference type="ARBA" id="ARBA00022723"/>
    </source>
</evidence>
<feature type="active site" description="Proton donor" evidence="9">
    <location>
        <position position="140"/>
    </location>
</feature>
<feature type="binding site" evidence="9">
    <location>
        <position position="158"/>
    </location>
    <ligand>
        <name>cob(II)alamin</name>
        <dbReference type="ChEBI" id="CHEBI:16304"/>
    </ligand>
</feature>
<evidence type="ECO:0000313" key="12">
    <source>
        <dbReference type="Proteomes" id="UP000528457"/>
    </source>
</evidence>
<feature type="binding site" evidence="9">
    <location>
        <position position="164"/>
    </location>
    <ligand>
        <name>cob(II)alamin</name>
        <dbReference type="ChEBI" id="CHEBI:16304"/>
    </ligand>
</feature>
<keyword evidence="8 9" id="KW-0411">Iron-sulfur</keyword>
<comment type="pathway">
    <text evidence="9">tRNA modification; tRNA-queuosine biosynthesis.</text>
</comment>
<gene>
    <name evidence="9" type="primary">queG</name>
    <name evidence="11" type="ORF">HNR48_000946</name>
</gene>
<dbReference type="GO" id="GO:0008616">
    <property type="term" value="P:tRNA queuosine(34) biosynthetic process"/>
    <property type="evidence" value="ECO:0007669"/>
    <property type="project" value="UniProtKB-UniRule"/>
</dbReference>
<keyword evidence="4 9" id="KW-0479">Metal-binding</keyword>
<feature type="binding site" evidence="9">
    <location>
        <position position="62"/>
    </location>
    <ligand>
        <name>cob(II)alamin</name>
        <dbReference type="ChEBI" id="CHEBI:16304"/>
    </ligand>
</feature>
<feature type="binding site" evidence="9">
    <location>
        <position position="201"/>
    </location>
    <ligand>
        <name>[4Fe-4S] cluster</name>
        <dbReference type="ChEBI" id="CHEBI:49883"/>
        <label>1</label>
    </ligand>
</feature>
<dbReference type="GO" id="GO:0005737">
    <property type="term" value="C:cytoplasm"/>
    <property type="evidence" value="ECO:0007669"/>
    <property type="project" value="UniProtKB-SubCell"/>
</dbReference>
<dbReference type="EC" id="1.17.99.6" evidence="9"/>
<keyword evidence="6 9" id="KW-0560">Oxidoreductase</keyword>
<evidence type="ECO:0000256" key="1">
    <source>
        <dbReference type="ARBA" id="ARBA00022485"/>
    </source>
</evidence>
<keyword evidence="3 9" id="KW-0819">tRNA processing</keyword>
<dbReference type="EMBL" id="JACHHT010000001">
    <property type="protein sequence ID" value="MBB6520668.1"/>
    <property type="molecule type" value="Genomic_DNA"/>
</dbReference>
<evidence type="ECO:0000256" key="2">
    <source>
        <dbReference type="ARBA" id="ARBA00022490"/>
    </source>
</evidence>
<comment type="cofactor">
    <cofactor evidence="9">
        <name>[4Fe-4S] cluster</name>
        <dbReference type="ChEBI" id="CHEBI:49883"/>
    </cofactor>
    <text evidence="9">Binds 2 [4Fe-4S] clusters per monomer.</text>
</comment>
<feature type="binding site" evidence="9">
    <location>
        <position position="205"/>
    </location>
    <ligand>
        <name>[4Fe-4S] cluster</name>
        <dbReference type="ChEBI" id="CHEBI:49883"/>
        <label>2</label>
    </ligand>
</feature>
<dbReference type="InterPro" id="IPR017896">
    <property type="entry name" value="4Fe4S_Fe-S-bd"/>
</dbReference>
<dbReference type="PANTHER" id="PTHR30002">
    <property type="entry name" value="EPOXYQUEUOSINE REDUCTASE"/>
    <property type="match status" value="1"/>
</dbReference>
<evidence type="ECO:0000313" key="11">
    <source>
        <dbReference type="EMBL" id="MBB6520668.1"/>
    </source>
</evidence>
<keyword evidence="2 9" id="KW-0963">Cytoplasm</keyword>
<dbReference type="PROSITE" id="PS51379">
    <property type="entry name" value="4FE4S_FER_2"/>
    <property type="match status" value="1"/>
</dbReference>
<dbReference type="HAMAP" id="MF_00916">
    <property type="entry name" value="QueG"/>
    <property type="match status" value="1"/>
</dbReference>
<dbReference type="InterPro" id="IPR013542">
    <property type="entry name" value="QueG_DUF1730"/>
</dbReference>
<dbReference type="InterPro" id="IPR017900">
    <property type="entry name" value="4Fe4S_Fe_S_CS"/>
</dbReference>
<dbReference type="NCBIfam" id="TIGR00276">
    <property type="entry name" value="tRNA epoxyqueuosine(34) reductase QueG"/>
    <property type="match status" value="1"/>
</dbReference>
<feature type="binding site" evidence="9">
    <location>
        <position position="248"/>
    </location>
    <ligand>
        <name>[4Fe-4S] cluster</name>
        <dbReference type="ChEBI" id="CHEBI:49883"/>
        <label>2</label>
    </ligand>
</feature>
<comment type="cofactor">
    <cofactor evidence="9">
        <name>cob(II)alamin</name>
        <dbReference type="ChEBI" id="CHEBI:16304"/>
    </cofactor>
</comment>
<dbReference type="PANTHER" id="PTHR30002:SF4">
    <property type="entry name" value="EPOXYQUEUOSINE REDUCTASE"/>
    <property type="match status" value="1"/>
</dbReference>
<dbReference type="GO" id="GO:0046872">
    <property type="term" value="F:metal ion binding"/>
    <property type="evidence" value="ECO:0007669"/>
    <property type="project" value="UniProtKB-KW"/>
</dbReference>
<keyword evidence="1 9" id="KW-0004">4Fe-4S</keyword>
<keyword evidence="12" id="KW-1185">Reference proteome</keyword>
<dbReference type="Proteomes" id="UP000528457">
    <property type="component" value="Unassembled WGS sequence"/>
</dbReference>
<dbReference type="GO" id="GO:0051539">
    <property type="term" value="F:4 iron, 4 sulfur cluster binding"/>
    <property type="evidence" value="ECO:0007669"/>
    <property type="project" value="UniProtKB-KW"/>
</dbReference>
<dbReference type="GO" id="GO:0031419">
    <property type="term" value="F:cobalamin binding"/>
    <property type="evidence" value="ECO:0007669"/>
    <property type="project" value="UniProtKB-KW"/>
</dbReference>
<comment type="function">
    <text evidence="9">Catalyzes the conversion of epoxyqueuosine (oQ) to queuosine (Q), which is a hypermodified base found in the wobble positions of tRNA(Asp), tRNA(Asn), tRNA(His) and tRNA(Tyr).</text>
</comment>
<dbReference type="PROSITE" id="PS00198">
    <property type="entry name" value="4FE4S_FER_1"/>
    <property type="match status" value="1"/>
</dbReference>
<keyword evidence="7 9" id="KW-0408">Iron</keyword>
<dbReference type="GO" id="GO:0052693">
    <property type="term" value="F:epoxyqueuosine reductase activity"/>
    <property type="evidence" value="ECO:0007669"/>
    <property type="project" value="UniProtKB-UniRule"/>
</dbReference>
<comment type="similarity">
    <text evidence="9">Belongs to the QueG family.</text>
</comment>